<evidence type="ECO:0000256" key="1">
    <source>
        <dbReference type="SAM" id="MobiDB-lite"/>
    </source>
</evidence>
<name>A0AB34H529_ESCRO</name>
<comment type="caution">
    <text evidence="3">The sequence shown here is derived from an EMBL/GenBank/DDBJ whole genome shotgun (WGS) entry which is preliminary data.</text>
</comment>
<keyword evidence="2" id="KW-0472">Membrane</keyword>
<feature type="region of interest" description="Disordered" evidence="1">
    <location>
        <begin position="53"/>
        <end position="87"/>
    </location>
</feature>
<protein>
    <submittedName>
        <fullName evidence="3">Uncharacterized protein</fullName>
    </submittedName>
</protein>
<gene>
    <name evidence="3" type="ORF">J1605_006585</name>
</gene>
<keyword evidence="4" id="KW-1185">Reference proteome</keyword>
<evidence type="ECO:0000313" key="4">
    <source>
        <dbReference type="Proteomes" id="UP001159641"/>
    </source>
</evidence>
<reference evidence="3 4" key="1">
    <citation type="submission" date="2022-11" db="EMBL/GenBank/DDBJ databases">
        <title>Whole genome sequence of Eschrichtius robustus ER-17-0199.</title>
        <authorList>
            <person name="Bruniche-Olsen A."/>
            <person name="Black A.N."/>
            <person name="Fields C.J."/>
            <person name="Walden K."/>
            <person name="Dewoody J.A."/>
        </authorList>
    </citation>
    <scope>NUCLEOTIDE SEQUENCE [LARGE SCALE GENOMIC DNA]</scope>
    <source>
        <strain evidence="3">ER-17-0199</strain>
        <tissue evidence="3">Blubber</tissue>
    </source>
</reference>
<dbReference type="EMBL" id="JAIQCJ010002000">
    <property type="protein sequence ID" value="KAJ8786005.1"/>
    <property type="molecule type" value="Genomic_DNA"/>
</dbReference>
<sequence length="87" mass="9760">MKWSVNNYGKQGSCRIYNSTLYGNTFFGLTTSLKLPALVLYVVLISVMKKKYQGKDIKASENERKSLNEGNLEPLSSDAGVDRETHI</sequence>
<dbReference type="Proteomes" id="UP001159641">
    <property type="component" value="Unassembled WGS sequence"/>
</dbReference>
<evidence type="ECO:0000256" key="2">
    <source>
        <dbReference type="SAM" id="Phobius"/>
    </source>
</evidence>
<proteinExistence type="predicted"/>
<organism evidence="3 4">
    <name type="scientific">Eschrichtius robustus</name>
    <name type="common">California gray whale</name>
    <name type="synonym">Eschrichtius gibbosus</name>
    <dbReference type="NCBI Taxonomy" id="9764"/>
    <lineage>
        <taxon>Eukaryota</taxon>
        <taxon>Metazoa</taxon>
        <taxon>Chordata</taxon>
        <taxon>Craniata</taxon>
        <taxon>Vertebrata</taxon>
        <taxon>Euteleostomi</taxon>
        <taxon>Mammalia</taxon>
        <taxon>Eutheria</taxon>
        <taxon>Laurasiatheria</taxon>
        <taxon>Artiodactyla</taxon>
        <taxon>Whippomorpha</taxon>
        <taxon>Cetacea</taxon>
        <taxon>Mysticeti</taxon>
        <taxon>Eschrichtiidae</taxon>
        <taxon>Eschrichtius</taxon>
    </lineage>
</organism>
<keyword evidence="2" id="KW-1133">Transmembrane helix</keyword>
<evidence type="ECO:0000313" key="3">
    <source>
        <dbReference type="EMBL" id="KAJ8786005.1"/>
    </source>
</evidence>
<feature type="compositionally biased region" description="Basic and acidic residues" evidence="1">
    <location>
        <begin position="53"/>
        <end position="67"/>
    </location>
</feature>
<keyword evidence="2" id="KW-0812">Transmembrane</keyword>
<accession>A0AB34H529</accession>
<feature type="transmembrane region" description="Helical" evidence="2">
    <location>
        <begin position="26"/>
        <end position="48"/>
    </location>
</feature>
<dbReference type="AlphaFoldDB" id="A0AB34H529"/>